<dbReference type="InterPro" id="IPR052715">
    <property type="entry name" value="RAYT_transposase"/>
</dbReference>
<evidence type="ECO:0000313" key="3">
    <source>
        <dbReference type="Proteomes" id="UP001595724"/>
    </source>
</evidence>
<comment type="caution">
    <text evidence="2">The sequence shown here is derived from an EMBL/GenBank/DDBJ whole genome shotgun (WGS) entry which is preliminary data.</text>
</comment>
<feature type="domain" description="Transposase IS200-like" evidence="1">
    <location>
        <begin position="1"/>
        <end position="109"/>
    </location>
</feature>
<dbReference type="PANTHER" id="PTHR36966:SF1">
    <property type="entry name" value="REP-ASSOCIATED TYROSINE TRANSPOSASE"/>
    <property type="match status" value="1"/>
</dbReference>
<dbReference type="PANTHER" id="PTHR36966">
    <property type="entry name" value="REP-ASSOCIATED TYROSINE TRANSPOSASE"/>
    <property type="match status" value="1"/>
</dbReference>
<organism evidence="2 3">
    <name type="scientific">Luteimonas notoginsengisoli</name>
    <dbReference type="NCBI Taxonomy" id="1578200"/>
    <lineage>
        <taxon>Bacteria</taxon>
        <taxon>Pseudomonadati</taxon>
        <taxon>Pseudomonadota</taxon>
        <taxon>Gammaproteobacteria</taxon>
        <taxon>Lysobacterales</taxon>
        <taxon>Lysobacteraceae</taxon>
        <taxon>Luteimonas</taxon>
    </lineage>
</organism>
<proteinExistence type="predicted"/>
<keyword evidence="3" id="KW-1185">Reference proteome</keyword>
<gene>
    <name evidence="2" type="ORF">ACFOM9_09160</name>
</gene>
<dbReference type="Gene3D" id="3.30.70.1290">
    <property type="entry name" value="Transposase IS200-like"/>
    <property type="match status" value="1"/>
</dbReference>
<evidence type="ECO:0000313" key="2">
    <source>
        <dbReference type="EMBL" id="MFC3660232.1"/>
    </source>
</evidence>
<dbReference type="Pfam" id="PF01797">
    <property type="entry name" value="Y1_Tnp"/>
    <property type="match status" value="1"/>
</dbReference>
<dbReference type="SMART" id="SM01321">
    <property type="entry name" value="Y1_Tnp"/>
    <property type="match status" value="1"/>
</dbReference>
<reference evidence="3" key="1">
    <citation type="journal article" date="2019" name="Int. J. Syst. Evol. Microbiol.">
        <title>The Global Catalogue of Microorganisms (GCM) 10K type strain sequencing project: providing services to taxonomists for standard genome sequencing and annotation.</title>
        <authorList>
            <consortium name="The Broad Institute Genomics Platform"/>
            <consortium name="The Broad Institute Genome Sequencing Center for Infectious Disease"/>
            <person name="Wu L."/>
            <person name="Ma J."/>
        </authorList>
    </citation>
    <scope>NUCLEOTIDE SEQUENCE [LARGE SCALE GENOMIC DNA]</scope>
    <source>
        <strain evidence="3">KCTC 42211</strain>
    </source>
</reference>
<dbReference type="RefSeq" id="WP_386709325.1">
    <property type="nucleotide sequence ID" value="NZ_JBHRYF010000008.1"/>
</dbReference>
<dbReference type="NCBIfam" id="NF047646">
    <property type="entry name" value="REP_Tyr_transpos"/>
    <property type="match status" value="1"/>
</dbReference>
<accession>A0ABV7UVB4</accession>
<dbReference type="EMBL" id="JBHRYF010000008">
    <property type="protein sequence ID" value="MFC3660232.1"/>
    <property type="molecule type" value="Genomic_DNA"/>
</dbReference>
<dbReference type="SUPFAM" id="SSF143422">
    <property type="entry name" value="Transposase IS200-like"/>
    <property type="match status" value="1"/>
</dbReference>
<dbReference type="InterPro" id="IPR036515">
    <property type="entry name" value="Transposase_17_sf"/>
</dbReference>
<dbReference type="Proteomes" id="UP001595724">
    <property type="component" value="Unassembled WGS sequence"/>
</dbReference>
<evidence type="ECO:0000259" key="1">
    <source>
        <dbReference type="SMART" id="SM01321"/>
    </source>
</evidence>
<protein>
    <submittedName>
        <fullName evidence="2">Transposase</fullName>
    </submittedName>
</protein>
<name>A0ABV7UVB4_9GAMM</name>
<sequence>MTFTTARRQPHFFVWSVASDAARLMAGSQLWRKNRLLAWVLMPDHWHGLVELGDDMALADCAGRLKGASARHLRQRHPALGGIWAPGYHDHALRKEEDLLPVARYLVMNPVRAGLVSKPGNYPFWGAVWLE</sequence>
<dbReference type="InterPro" id="IPR002686">
    <property type="entry name" value="Transposase_17"/>
</dbReference>